<reference evidence="2 3" key="1">
    <citation type="submission" date="2016-07" db="EMBL/GenBank/DDBJ databases">
        <title>Draft genome of the white-rot fungus Obba rivulosa 3A-2.</title>
        <authorList>
            <consortium name="DOE Joint Genome Institute"/>
            <person name="Miettinen O."/>
            <person name="Riley R."/>
            <person name="Acob R."/>
            <person name="Barry K."/>
            <person name="Cullen D."/>
            <person name="De Vries R."/>
            <person name="Hainaut M."/>
            <person name="Hatakka A."/>
            <person name="Henrissat B."/>
            <person name="Hilden K."/>
            <person name="Kuo R."/>
            <person name="Labutti K."/>
            <person name="Lipzen A."/>
            <person name="Makela M.R."/>
            <person name="Sandor L."/>
            <person name="Spatafora J.W."/>
            <person name="Grigoriev I.V."/>
            <person name="Hibbett D.S."/>
        </authorList>
    </citation>
    <scope>NUCLEOTIDE SEQUENCE [LARGE SCALE GENOMIC DNA]</scope>
    <source>
        <strain evidence="2 3">3A-2</strain>
    </source>
</reference>
<feature type="region of interest" description="Disordered" evidence="1">
    <location>
        <begin position="127"/>
        <end position="155"/>
    </location>
</feature>
<organism evidence="2 3">
    <name type="scientific">Obba rivulosa</name>
    <dbReference type="NCBI Taxonomy" id="1052685"/>
    <lineage>
        <taxon>Eukaryota</taxon>
        <taxon>Fungi</taxon>
        <taxon>Dikarya</taxon>
        <taxon>Basidiomycota</taxon>
        <taxon>Agaricomycotina</taxon>
        <taxon>Agaricomycetes</taxon>
        <taxon>Polyporales</taxon>
        <taxon>Gelatoporiaceae</taxon>
        <taxon>Obba</taxon>
    </lineage>
</organism>
<accession>A0A8E2ATG8</accession>
<dbReference type="Proteomes" id="UP000250043">
    <property type="component" value="Unassembled WGS sequence"/>
</dbReference>
<feature type="compositionally biased region" description="Basic and acidic residues" evidence="1">
    <location>
        <begin position="374"/>
        <end position="383"/>
    </location>
</feature>
<protein>
    <submittedName>
        <fullName evidence="2">Uncharacterized protein</fullName>
    </submittedName>
</protein>
<feature type="region of interest" description="Disordered" evidence="1">
    <location>
        <begin position="1"/>
        <end position="20"/>
    </location>
</feature>
<proteinExistence type="predicted"/>
<dbReference type="EMBL" id="KV722463">
    <property type="protein sequence ID" value="OCH88055.1"/>
    <property type="molecule type" value="Genomic_DNA"/>
</dbReference>
<evidence type="ECO:0000313" key="2">
    <source>
        <dbReference type="EMBL" id="OCH88055.1"/>
    </source>
</evidence>
<name>A0A8E2ATG8_9APHY</name>
<gene>
    <name evidence="2" type="ORF">OBBRIDRAFT_805598</name>
</gene>
<evidence type="ECO:0000313" key="3">
    <source>
        <dbReference type="Proteomes" id="UP000250043"/>
    </source>
</evidence>
<dbReference type="AlphaFoldDB" id="A0A8E2ATG8"/>
<feature type="non-terminal residue" evidence="2">
    <location>
        <position position="1"/>
    </location>
</feature>
<sequence length="423" mass="46592">MAQFHPAATNRASRDGTAPHLYMPRPIVPMSLARIGVNQDSWQLYWQGGTRHQLPAASHMVFEQRDQYGSVAGFTVEIPASEQIRTFRDLSVPSTATAAPSTGTGSITVPSLYATRSGMYQTQAHGHMDHASHNHPGKAVPGTPFPPPEPWDSAKAINMAPSRASPQIFLDHSGYAGAQTETLTRTPADGTAAVTPHFSYGVRGSMHQTQTHGHMAPTGSLSLGPHVRPHCIGFTQSYDDYHTIRRLYPAATQYHLRTEKTKKRNDLSGVETQRLSYPSSEGLHYNAGTRSAPVQIGGQAQSVTSHDIAPRPLPTVRYVQLIEGTRAEYDVATTHRTPRAQRIETNGAGPYTLAEHRRSYSTTKQVAPYNPLADRTKKPKGESKSSSTTSRKKWGEKCLRCAERNSQCKGYWEEEKQPGERCR</sequence>
<evidence type="ECO:0000256" key="1">
    <source>
        <dbReference type="SAM" id="MobiDB-lite"/>
    </source>
</evidence>
<keyword evidence="3" id="KW-1185">Reference proteome</keyword>
<feature type="region of interest" description="Disordered" evidence="1">
    <location>
        <begin position="358"/>
        <end position="394"/>
    </location>
</feature>